<feature type="region of interest" description="Disordered" evidence="1">
    <location>
        <begin position="574"/>
        <end position="605"/>
    </location>
</feature>
<protein>
    <submittedName>
        <fullName evidence="2">Uncharacterized protein</fullName>
    </submittedName>
</protein>
<dbReference type="Pfam" id="PF13516">
    <property type="entry name" value="LRR_6"/>
    <property type="match status" value="1"/>
</dbReference>
<evidence type="ECO:0000313" key="2">
    <source>
        <dbReference type="EMBL" id="CAK9219065.1"/>
    </source>
</evidence>
<feature type="compositionally biased region" description="Low complexity" evidence="1">
    <location>
        <begin position="594"/>
        <end position="605"/>
    </location>
</feature>
<dbReference type="SMART" id="SM00367">
    <property type="entry name" value="LRR_CC"/>
    <property type="match status" value="5"/>
</dbReference>
<organism evidence="2 3">
    <name type="scientific">Sphagnum troendelagicum</name>
    <dbReference type="NCBI Taxonomy" id="128251"/>
    <lineage>
        <taxon>Eukaryota</taxon>
        <taxon>Viridiplantae</taxon>
        <taxon>Streptophyta</taxon>
        <taxon>Embryophyta</taxon>
        <taxon>Bryophyta</taxon>
        <taxon>Sphagnophytina</taxon>
        <taxon>Sphagnopsida</taxon>
        <taxon>Sphagnales</taxon>
        <taxon>Sphagnaceae</taxon>
        <taxon>Sphagnum</taxon>
    </lineage>
</organism>
<dbReference type="PANTHER" id="PTHR12904:SF23">
    <property type="entry name" value="PROTEIN ZER-1 HOMOLOG"/>
    <property type="match status" value="1"/>
</dbReference>
<sequence length="656" mass="71880">MGLDTSGAWFEETMASEAGNSTSPAGRLVEFCLRSACRDKHSVAIWRRQRRTLARLPSHLAEPLFHRLLHSHLLTPPLLELFQHSIEDVDLSGELSVDAEWMAYIGGFHHLRILRATDCRSLTNNAIWHLVGLTSIEELELTRCKKLSDEGVCHIVSLTQLKKLGLAETGVGTKGLAMLPVLTALNYLDLGGCPVTDAHLSSLQALEQLVHIDLWGSKVSNAGAVHLKSFKSLQMLNLALTSVTVIPPLTSLICLNLSNCRIESIFKGWEESEIPLKELYLSGAVLLSRDAISSMGTTRVTLFNLSESNSTGVDGLLLMQELSMLDLTSTRFFNDSVMHRFAGFGGNLRWLSLSRTNVGSKGVGALVGHVQQLEQLSLSYTSVDDHVFALLALMPSLQSVNLSSTKVEGTLEVGTGKQTSVLSHLHQLPSLTRLDLRDTGIQDGSCMELAALKQITHLYLRSDFLSDACLQALSSCPSLLCLGIQGAVVSDTGLQEFSPPCLLQELDLSDCWLLSEDAVLNFCEAYPSIMLWNERNLVNISKLPKIQTPSKEFADVVSGAKATSFTREMQKARIQSRKGSSGPLKKELHKARKTTSTSGTAGGSSRSAIVLDERLRYTMKELYHLQHEPASSLSISEMGIESMLEIFVRDSMPQIP</sequence>
<dbReference type="InterPro" id="IPR006553">
    <property type="entry name" value="Leu-rich_rpt_Cys-con_subtyp"/>
</dbReference>
<accession>A0ABP0UD78</accession>
<dbReference type="EMBL" id="OZ019895">
    <property type="protein sequence ID" value="CAK9219065.1"/>
    <property type="molecule type" value="Genomic_DNA"/>
</dbReference>
<dbReference type="PANTHER" id="PTHR12904">
    <property type="match status" value="1"/>
</dbReference>
<name>A0ABP0UD78_9BRYO</name>
<dbReference type="Proteomes" id="UP001497512">
    <property type="component" value="Chromosome 3"/>
</dbReference>
<dbReference type="InterPro" id="IPR032675">
    <property type="entry name" value="LRR_dom_sf"/>
</dbReference>
<reference evidence="2" key="1">
    <citation type="submission" date="2024-02" db="EMBL/GenBank/DDBJ databases">
        <authorList>
            <consortium name="ELIXIR-Norway"/>
            <consortium name="Elixir Norway"/>
        </authorList>
    </citation>
    <scope>NUCLEOTIDE SEQUENCE</scope>
</reference>
<gene>
    <name evidence="2" type="ORF">CSSPTR1EN2_LOCUS14298</name>
</gene>
<dbReference type="InterPro" id="IPR001611">
    <property type="entry name" value="Leu-rich_rpt"/>
</dbReference>
<proteinExistence type="predicted"/>
<evidence type="ECO:0000256" key="1">
    <source>
        <dbReference type="SAM" id="MobiDB-lite"/>
    </source>
</evidence>
<dbReference type="Gene3D" id="3.80.10.10">
    <property type="entry name" value="Ribonuclease Inhibitor"/>
    <property type="match status" value="4"/>
</dbReference>
<dbReference type="SMART" id="SM00368">
    <property type="entry name" value="LRR_RI"/>
    <property type="match status" value="4"/>
</dbReference>
<evidence type="ECO:0000313" key="3">
    <source>
        <dbReference type="Proteomes" id="UP001497512"/>
    </source>
</evidence>
<keyword evidence="3" id="KW-1185">Reference proteome</keyword>
<dbReference type="InterPro" id="IPR051341">
    <property type="entry name" value="Zyg-11_UBL_adapter"/>
</dbReference>
<dbReference type="SUPFAM" id="SSF52047">
    <property type="entry name" value="RNI-like"/>
    <property type="match status" value="2"/>
</dbReference>